<comment type="similarity">
    <text evidence="7">Belongs to the purine/pyrimidine phosphoribosyltransferase family. PyrE subfamily.</text>
</comment>
<comment type="caution">
    <text evidence="7">Lacks conserved residue(s) required for the propagation of feature annotation.</text>
</comment>
<dbReference type="GO" id="GO:0000287">
    <property type="term" value="F:magnesium ion binding"/>
    <property type="evidence" value="ECO:0007669"/>
    <property type="project" value="UniProtKB-UniRule"/>
</dbReference>
<dbReference type="InterPro" id="IPR023031">
    <property type="entry name" value="OPRT"/>
</dbReference>
<organism evidence="9 10">
    <name type="scientific">Candidatus Raymondbacteria bacterium RIFOXYD12_FULL_49_13</name>
    <dbReference type="NCBI Taxonomy" id="1817890"/>
    <lineage>
        <taxon>Bacteria</taxon>
        <taxon>Raymondiibacteriota</taxon>
    </lineage>
</organism>
<comment type="pathway">
    <text evidence="1 7">Pyrimidine metabolism; UMP biosynthesis via de novo pathway; UMP from orotate: step 1/2.</text>
</comment>
<dbReference type="EMBL" id="MFYX01000146">
    <property type="protein sequence ID" value="OGK00463.1"/>
    <property type="molecule type" value="Genomic_DNA"/>
</dbReference>
<feature type="domain" description="Phosphoribosyltransferase" evidence="8">
    <location>
        <begin position="62"/>
        <end position="151"/>
    </location>
</feature>
<dbReference type="InterPro" id="IPR006273">
    <property type="entry name" value="Orotate_PRibTrfase_bac"/>
</dbReference>
<feature type="binding site" description="in other chain" evidence="7">
    <location>
        <begin position="115"/>
        <end position="123"/>
    </location>
    <ligand>
        <name>5-phospho-alpha-D-ribose 1-diphosphate</name>
        <dbReference type="ChEBI" id="CHEBI:58017"/>
        <note>ligand shared between dimeric partners</note>
    </ligand>
</feature>
<dbReference type="Pfam" id="PF00156">
    <property type="entry name" value="Pribosyltran"/>
    <property type="match status" value="1"/>
</dbReference>
<feature type="binding site" evidence="7">
    <location>
        <position position="119"/>
    </location>
    <ligand>
        <name>orotate</name>
        <dbReference type="ChEBI" id="CHEBI:30839"/>
    </ligand>
</feature>
<evidence type="ECO:0000313" key="9">
    <source>
        <dbReference type="EMBL" id="OGK00463.1"/>
    </source>
</evidence>
<dbReference type="InterPro" id="IPR000836">
    <property type="entry name" value="PRTase_dom"/>
</dbReference>
<dbReference type="Proteomes" id="UP000179243">
    <property type="component" value="Unassembled WGS sequence"/>
</dbReference>
<evidence type="ECO:0000313" key="10">
    <source>
        <dbReference type="Proteomes" id="UP000179243"/>
    </source>
</evidence>
<accession>A0A1F7F1M3</accession>
<gene>
    <name evidence="7" type="primary">pyrE</name>
    <name evidence="9" type="ORF">A2519_10670</name>
</gene>
<dbReference type="Gene3D" id="3.40.50.2020">
    <property type="match status" value="1"/>
</dbReference>
<reference evidence="9 10" key="1">
    <citation type="journal article" date="2016" name="Nat. Commun.">
        <title>Thousands of microbial genomes shed light on interconnected biogeochemical processes in an aquifer system.</title>
        <authorList>
            <person name="Anantharaman K."/>
            <person name="Brown C.T."/>
            <person name="Hug L.A."/>
            <person name="Sharon I."/>
            <person name="Castelle C.J."/>
            <person name="Probst A.J."/>
            <person name="Thomas B.C."/>
            <person name="Singh A."/>
            <person name="Wilkins M.J."/>
            <person name="Karaoz U."/>
            <person name="Brodie E.L."/>
            <person name="Williams K.H."/>
            <person name="Hubbard S.S."/>
            <person name="Banfield J.F."/>
        </authorList>
    </citation>
    <scope>NUCLEOTIDE SEQUENCE [LARGE SCALE GENOMIC DNA]</scope>
</reference>
<comment type="subunit">
    <text evidence="7">Homodimer.</text>
</comment>
<comment type="caution">
    <text evidence="9">The sequence shown here is derived from an EMBL/GenBank/DDBJ whole genome shotgun (WGS) entry which is preliminary data.</text>
</comment>
<evidence type="ECO:0000256" key="1">
    <source>
        <dbReference type="ARBA" id="ARBA00004889"/>
    </source>
</evidence>
<dbReference type="CDD" id="cd06223">
    <property type="entry name" value="PRTases_typeI"/>
    <property type="match status" value="1"/>
</dbReference>
<evidence type="ECO:0000259" key="8">
    <source>
        <dbReference type="Pfam" id="PF00156"/>
    </source>
</evidence>
<sequence>MLNKEEIMDMFTKSGALLNGHFLLTSGLHSPNYFQCAKVLQYPSHMTSLCSDIANKLGPSLMDVIVGPAIGGIVVAQEVGRLLNKRTIFAERDQGEMTLRRGFEIAKGERVVIVEDVLTTGKSINEVCAVVEKQGGVLAGVAVIVDRSRGTVTFPVPLHSLMAMDVVTYDANNCPLCQEAKVPLIKPGSRAFIK</sequence>
<dbReference type="PANTHER" id="PTHR19278">
    <property type="entry name" value="OROTATE PHOSPHORIBOSYLTRANSFERASE"/>
    <property type="match status" value="1"/>
</dbReference>
<dbReference type="GO" id="GO:0019856">
    <property type="term" value="P:pyrimidine nucleobase biosynthetic process"/>
    <property type="evidence" value="ECO:0007669"/>
    <property type="project" value="InterPro"/>
</dbReference>
<keyword evidence="5 7" id="KW-0460">Magnesium</keyword>
<evidence type="ECO:0000256" key="2">
    <source>
        <dbReference type="ARBA" id="ARBA00011971"/>
    </source>
</evidence>
<dbReference type="AlphaFoldDB" id="A0A1F7F1M3"/>
<keyword evidence="4 7" id="KW-0808">Transferase</keyword>
<dbReference type="NCBIfam" id="TIGR01367">
    <property type="entry name" value="pyrE_Therm"/>
    <property type="match status" value="1"/>
</dbReference>
<dbReference type="EC" id="2.4.2.10" evidence="2 7"/>
<dbReference type="HAMAP" id="MF_01208">
    <property type="entry name" value="PyrE"/>
    <property type="match status" value="1"/>
</dbReference>
<dbReference type="GO" id="GO:0044205">
    <property type="term" value="P:'de novo' UMP biosynthetic process"/>
    <property type="evidence" value="ECO:0007669"/>
    <property type="project" value="UniProtKB-UniRule"/>
</dbReference>
<evidence type="ECO:0000256" key="4">
    <source>
        <dbReference type="ARBA" id="ARBA00022679"/>
    </source>
</evidence>
<evidence type="ECO:0000256" key="3">
    <source>
        <dbReference type="ARBA" id="ARBA00022676"/>
    </source>
</evidence>
<comment type="cofactor">
    <cofactor evidence="7">
        <name>Mg(2+)</name>
        <dbReference type="ChEBI" id="CHEBI:18420"/>
    </cofactor>
</comment>
<comment type="function">
    <text evidence="7">Catalyzes the transfer of a ribosyl phosphate group from 5-phosphoribose 1-diphosphate to orotate, leading to the formation of orotidine monophosphate (OMP).</text>
</comment>
<protein>
    <recommendedName>
        <fullName evidence="2 7">Orotate phosphoribosyltransferase</fullName>
        <shortName evidence="7">OPRT</shortName>
        <shortName evidence="7">OPRTase</shortName>
        <ecNumber evidence="2 7">2.4.2.10</ecNumber>
    </recommendedName>
</protein>
<comment type="catalytic activity">
    <reaction evidence="7">
        <text>orotidine 5'-phosphate + diphosphate = orotate + 5-phospho-alpha-D-ribose 1-diphosphate</text>
        <dbReference type="Rhea" id="RHEA:10380"/>
        <dbReference type="ChEBI" id="CHEBI:30839"/>
        <dbReference type="ChEBI" id="CHEBI:33019"/>
        <dbReference type="ChEBI" id="CHEBI:57538"/>
        <dbReference type="ChEBI" id="CHEBI:58017"/>
        <dbReference type="EC" id="2.4.2.10"/>
    </reaction>
</comment>
<evidence type="ECO:0000256" key="7">
    <source>
        <dbReference type="HAMAP-Rule" id="MF_01208"/>
    </source>
</evidence>
<evidence type="ECO:0000256" key="6">
    <source>
        <dbReference type="ARBA" id="ARBA00022975"/>
    </source>
</evidence>
<feature type="binding site" evidence="7">
    <location>
        <position position="147"/>
    </location>
    <ligand>
        <name>orotate</name>
        <dbReference type="ChEBI" id="CHEBI:30839"/>
    </ligand>
</feature>
<dbReference type="PANTHER" id="PTHR19278:SF9">
    <property type="entry name" value="URIDINE 5'-MONOPHOSPHATE SYNTHASE"/>
    <property type="match status" value="1"/>
</dbReference>
<evidence type="ECO:0000256" key="5">
    <source>
        <dbReference type="ARBA" id="ARBA00022842"/>
    </source>
</evidence>
<dbReference type="InterPro" id="IPR029057">
    <property type="entry name" value="PRTase-like"/>
</dbReference>
<dbReference type="UniPathway" id="UPA00070">
    <property type="reaction ID" value="UER00119"/>
</dbReference>
<name>A0A1F7F1M3_UNCRA</name>
<proteinExistence type="inferred from homology"/>
<keyword evidence="6 7" id="KW-0665">Pyrimidine biosynthesis</keyword>
<dbReference type="GO" id="GO:0004588">
    <property type="term" value="F:orotate phosphoribosyltransferase activity"/>
    <property type="evidence" value="ECO:0007669"/>
    <property type="project" value="UniProtKB-UniRule"/>
</dbReference>
<keyword evidence="3 7" id="KW-0328">Glycosyltransferase</keyword>
<dbReference type="SUPFAM" id="SSF53271">
    <property type="entry name" value="PRTase-like"/>
    <property type="match status" value="1"/>
</dbReference>